<dbReference type="EMBL" id="LOHZ01000023">
    <property type="protein sequence ID" value="KYO66994.1"/>
    <property type="molecule type" value="Genomic_DNA"/>
</dbReference>
<dbReference type="Gene3D" id="1.20.120.530">
    <property type="entry name" value="GntR ligand-binding domain-like"/>
    <property type="match status" value="1"/>
</dbReference>
<proteinExistence type="predicted"/>
<dbReference type="PROSITE" id="PS50949">
    <property type="entry name" value="HTH_GNTR"/>
    <property type="match status" value="1"/>
</dbReference>
<dbReference type="AlphaFoldDB" id="A0A161PYA1"/>
<protein>
    <submittedName>
        <fullName evidence="6">HTH-type transcriptional regulator McbR</fullName>
    </submittedName>
</protein>
<keyword evidence="7" id="KW-1185">Reference proteome</keyword>
<comment type="caution">
    <text evidence="6">The sequence shown here is derived from an EMBL/GenBank/DDBJ whole genome shotgun (WGS) entry which is preliminary data.</text>
</comment>
<evidence type="ECO:0000256" key="2">
    <source>
        <dbReference type="ARBA" id="ARBA00023125"/>
    </source>
</evidence>
<dbReference type="STRING" id="520767.ATZ99_08110"/>
<evidence type="ECO:0000313" key="7">
    <source>
        <dbReference type="Proteomes" id="UP000075737"/>
    </source>
</evidence>
<evidence type="ECO:0000259" key="5">
    <source>
        <dbReference type="PROSITE" id="PS50949"/>
    </source>
</evidence>
<evidence type="ECO:0000256" key="4">
    <source>
        <dbReference type="SAM" id="Coils"/>
    </source>
</evidence>
<dbReference type="Proteomes" id="UP000075737">
    <property type="component" value="Unassembled WGS sequence"/>
</dbReference>
<sequence length="216" mass="25396">MELEFSNLKPIRELIYEHIRKMIFSGELKEGERLVEKDLAEKLKVSRTPVREALRKLETEGLVVHLPRKGVVVKGFSKEDVIEIYSIRKSLEALAISFTVQNITEKEIEKLKNLNEKMKEVAKEEDTEKLFELLREFNKVLVESCRMPRLINLINTYREYLERFRVVTMSKKERRLSALKEHDEIIDAIIRRDANRAQSLVQEHLQGALEAFLANF</sequence>
<dbReference type="GO" id="GO:0003700">
    <property type="term" value="F:DNA-binding transcription factor activity"/>
    <property type="evidence" value="ECO:0007669"/>
    <property type="project" value="InterPro"/>
</dbReference>
<keyword evidence="1" id="KW-0805">Transcription regulation</keyword>
<dbReference type="SUPFAM" id="SSF48008">
    <property type="entry name" value="GntR ligand-binding domain-like"/>
    <property type="match status" value="1"/>
</dbReference>
<dbReference type="Gene3D" id="1.10.10.10">
    <property type="entry name" value="Winged helix-like DNA-binding domain superfamily/Winged helix DNA-binding domain"/>
    <property type="match status" value="1"/>
</dbReference>
<name>A0A161PYA1_9FIRM</name>
<evidence type="ECO:0000256" key="3">
    <source>
        <dbReference type="ARBA" id="ARBA00023163"/>
    </source>
</evidence>
<evidence type="ECO:0000256" key="1">
    <source>
        <dbReference type="ARBA" id="ARBA00023015"/>
    </source>
</evidence>
<keyword evidence="2" id="KW-0238">DNA-binding</keyword>
<evidence type="ECO:0000313" key="6">
    <source>
        <dbReference type="EMBL" id="KYO66994.1"/>
    </source>
</evidence>
<organism evidence="6 7">
    <name type="scientific">Thermovenabulum gondwanense</name>
    <dbReference type="NCBI Taxonomy" id="520767"/>
    <lineage>
        <taxon>Bacteria</taxon>
        <taxon>Bacillati</taxon>
        <taxon>Bacillota</taxon>
        <taxon>Clostridia</taxon>
        <taxon>Thermosediminibacterales</taxon>
        <taxon>Thermosediminibacteraceae</taxon>
        <taxon>Thermovenabulum</taxon>
    </lineage>
</organism>
<accession>A0A161PYA1</accession>
<feature type="domain" description="HTH gntR-type" evidence="5">
    <location>
        <begin position="9"/>
        <end position="76"/>
    </location>
</feature>
<dbReference type="Pfam" id="PF00392">
    <property type="entry name" value="GntR"/>
    <property type="match status" value="1"/>
</dbReference>
<gene>
    <name evidence="6" type="primary">mcbR</name>
    <name evidence="6" type="ORF">ATZ99_08110</name>
</gene>
<reference evidence="6 7" key="1">
    <citation type="submission" date="2015-12" db="EMBL/GenBank/DDBJ databases">
        <title>Draft genome of Thermovenabulum gondwanense isolated from a red thermophilic microbial mat colonisisng an outflow channel of a bore well.</title>
        <authorList>
            <person name="Patel B.K."/>
        </authorList>
    </citation>
    <scope>NUCLEOTIDE SEQUENCE [LARGE SCALE GENOMIC DNA]</scope>
    <source>
        <strain evidence="6 7">R270</strain>
    </source>
</reference>
<dbReference type="SMART" id="SM00895">
    <property type="entry name" value="FCD"/>
    <property type="match status" value="1"/>
</dbReference>
<dbReference type="InterPro" id="IPR008920">
    <property type="entry name" value="TF_FadR/GntR_C"/>
</dbReference>
<dbReference type="CDD" id="cd07377">
    <property type="entry name" value="WHTH_GntR"/>
    <property type="match status" value="1"/>
</dbReference>
<dbReference type="GO" id="GO:0003677">
    <property type="term" value="F:DNA binding"/>
    <property type="evidence" value="ECO:0007669"/>
    <property type="project" value="UniProtKB-KW"/>
</dbReference>
<dbReference type="InterPro" id="IPR000524">
    <property type="entry name" value="Tscrpt_reg_HTH_GntR"/>
</dbReference>
<dbReference type="InterPro" id="IPR036388">
    <property type="entry name" value="WH-like_DNA-bd_sf"/>
</dbReference>
<dbReference type="Pfam" id="PF07729">
    <property type="entry name" value="FCD"/>
    <property type="match status" value="1"/>
</dbReference>
<dbReference type="PANTHER" id="PTHR43537">
    <property type="entry name" value="TRANSCRIPTIONAL REGULATOR, GNTR FAMILY"/>
    <property type="match status" value="1"/>
</dbReference>
<dbReference type="SUPFAM" id="SSF46785">
    <property type="entry name" value="Winged helix' DNA-binding domain"/>
    <property type="match status" value="1"/>
</dbReference>
<dbReference type="PANTHER" id="PTHR43537:SF24">
    <property type="entry name" value="GLUCONATE OPERON TRANSCRIPTIONAL REPRESSOR"/>
    <property type="match status" value="1"/>
</dbReference>
<dbReference type="SMART" id="SM00345">
    <property type="entry name" value="HTH_GNTR"/>
    <property type="match status" value="1"/>
</dbReference>
<dbReference type="PATRIC" id="fig|520767.4.peg.897"/>
<dbReference type="InterPro" id="IPR011711">
    <property type="entry name" value="GntR_C"/>
</dbReference>
<keyword evidence="4" id="KW-0175">Coiled coil</keyword>
<feature type="coiled-coil region" evidence="4">
    <location>
        <begin position="101"/>
        <end position="128"/>
    </location>
</feature>
<dbReference type="PRINTS" id="PR00035">
    <property type="entry name" value="HTHGNTR"/>
</dbReference>
<dbReference type="InterPro" id="IPR036390">
    <property type="entry name" value="WH_DNA-bd_sf"/>
</dbReference>
<keyword evidence="3" id="KW-0804">Transcription</keyword>